<dbReference type="Gene3D" id="1.20.1280.50">
    <property type="match status" value="1"/>
</dbReference>
<feature type="compositionally biased region" description="Basic and acidic residues" evidence="1">
    <location>
        <begin position="1"/>
        <end position="16"/>
    </location>
</feature>
<dbReference type="OrthoDB" id="642536at2759"/>
<sequence length="392" mass="44590">MDVHVRSDSRVTRHDSVLPNPKATPRGTRPMNKTKKHNATSSELSRWSHLPPELLDQIFALLSPSDRHRFRLICTPWRGVAKQSIPPFPLPFEPPRLLLSRSDNALSFFDLFNSKSLSYSLPDPHRRAHCFGYLAGWFFLVSDQNPSRACLFNPALVAEIPLPDLEFPIKKAILSAPPGFPNCVVAVMGRSTSSALCELAGKRWQVLDLGHDGQRFFDDIIFWRNQLCGIVNYGIVNRLRGYVNRGNVLICNFDMESRRSSLYTVQLPSQWKYSEFYLVESTGGDLLAVIKNHHKFWVYKLDQWCTTWELMEQIGDQALFLGEIRSESVPVNRFLGSGLRENSIYLTSRKFARPFGVAVVYSMEDEAMTAVPVSGQYSVLAEPVWVSPVIWP</sequence>
<organism evidence="3 4">
    <name type="scientific">Carex littledalei</name>
    <dbReference type="NCBI Taxonomy" id="544730"/>
    <lineage>
        <taxon>Eukaryota</taxon>
        <taxon>Viridiplantae</taxon>
        <taxon>Streptophyta</taxon>
        <taxon>Embryophyta</taxon>
        <taxon>Tracheophyta</taxon>
        <taxon>Spermatophyta</taxon>
        <taxon>Magnoliopsida</taxon>
        <taxon>Liliopsida</taxon>
        <taxon>Poales</taxon>
        <taxon>Cyperaceae</taxon>
        <taxon>Cyperoideae</taxon>
        <taxon>Cariceae</taxon>
        <taxon>Carex</taxon>
        <taxon>Carex subgen. Euthyceras</taxon>
    </lineage>
</organism>
<comment type="caution">
    <text evidence="3">The sequence shown here is derived from an EMBL/GenBank/DDBJ whole genome shotgun (WGS) entry which is preliminary data.</text>
</comment>
<accession>A0A833VKP4</accession>
<dbReference type="Proteomes" id="UP000623129">
    <property type="component" value="Unassembled WGS sequence"/>
</dbReference>
<dbReference type="SMART" id="SM00256">
    <property type="entry name" value="FBOX"/>
    <property type="match status" value="1"/>
</dbReference>
<reference evidence="3" key="1">
    <citation type="submission" date="2020-01" db="EMBL/GenBank/DDBJ databases">
        <title>Genome sequence of Kobresia littledalei, the first chromosome-level genome in the family Cyperaceae.</title>
        <authorList>
            <person name="Qu G."/>
        </authorList>
    </citation>
    <scope>NUCLEOTIDE SEQUENCE</scope>
    <source>
        <strain evidence="3">C.B.Clarke</strain>
        <tissue evidence="3">Leaf</tissue>
    </source>
</reference>
<feature type="region of interest" description="Disordered" evidence="1">
    <location>
        <begin position="1"/>
        <end position="45"/>
    </location>
</feature>
<dbReference type="InterPro" id="IPR050942">
    <property type="entry name" value="F-box_BR-signaling"/>
</dbReference>
<keyword evidence="4" id="KW-1185">Reference proteome</keyword>
<feature type="domain" description="F-box" evidence="2">
    <location>
        <begin position="44"/>
        <end position="84"/>
    </location>
</feature>
<dbReference type="InterPro" id="IPR005174">
    <property type="entry name" value="KIB1-4_b-propeller"/>
</dbReference>
<dbReference type="EMBL" id="SWLB01000017">
    <property type="protein sequence ID" value="KAF3327029.1"/>
    <property type="molecule type" value="Genomic_DNA"/>
</dbReference>
<dbReference type="Pfam" id="PF00646">
    <property type="entry name" value="F-box"/>
    <property type="match status" value="1"/>
</dbReference>
<dbReference type="CDD" id="cd09917">
    <property type="entry name" value="F-box_SF"/>
    <property type="match status" value="1"/>
</dbReference>
<dbReference type="AlphaFoldDB" id="A0A833VKP4"/>
<dbReference type="SUPFAM" id="SSF81383">
    <property type="entry name" value="F-box domain"/>
    <property type="match status" value="1"/>
</dbReference>
<dbReference type="InterPro" id="IPR001810">
    <property type="entry name" value="F-box_dom"/>
</dbReference>
<dbReference type="PROSITE" id="PS50181">
    <property type="entry name" value="FBOX"/>
    <property type="match status" value="1"/>
</dbReference>
<dbReference type="Pfam" id="PF03478">
    <property type="entry name" value="Beta-prop_KIB1-4"/>
    <property type="match status" value="1"/>
</dbReference>
<evidence type="ECO:0000256" key="1">
    <source>
        <dbReference type="SAM" id="MobiDB-lite"/>
    </source>
</evidence>
<gene>
    <name evidence="3" type="ORF">FCM35_KLT07147</name>
</gene>
<protein>
    <submittedName>
        <fullName evidence="3">F-box/kelch-repeat protein</fullName>
    </submittedName>
</protein>
<dbReference type="InterPro" id="IPR036047">
    <property type="entry name" value="F-box-like_dom_sf"/>
</dbReference>
<dbReference type="PANTHER" id="PTHR44259">
    <property type="entry name" value="OS07G0183000 PROTEIN-RELATED"/>
    <property type="match status" value="1"/>
</dbReference>
<evidence type="ECO:0000313" key="4">
    <source>
        <dbReference type="Proteomes" id="UP000623129"/>
    </source>
</evidence>
<name>A0A833VKP4_9POAL</name>
<evidence type="ECO:0000259" key="2">
    <source>
        <dbReference type="PROSITE" id="PS50181"/>
    </source>
</evidence>
<evidence type="ECO:0000313" key="3">
    <source>
        <dbReference type="EMBL" id="KAF3327029.1"/>
    </source>
</evidence>
<proteinExistence type="predicted"/>
<dbReference type="PANTHER" id="PTHR44259:SF87">
    <property type="entry name" value="F-BOX DOMAIN-CONTAINING PROTEIN"/>
    <property type="match status" value="1"/>
</dbReference>